<dbReference type="SUPFAM" id="SSF52172">
    <property type="entry name" value="CheY-like"/>
    <property type="match status" value="1"/>
</dbReference>
<evidence type="ECO:0000313" key="5">
    <source>
        <dbReference type="EMBL" id="QQC87622.1"/>
    </source>
</evidence>
<evidence type="ECO:0000313" key="6">
    <source>
        <dbReference type="Proteomes" id="UP000596130"/>
    </source>
</evidence>
<gene>
    <name evidence="5" type="ORF">I8755_03775</name>
</gene>
<sequence>MRPDPRILVVDDHEDTLFALESSLASLKVDIARATSGEEALKEVLRGNVGLVLLDLRMPGVSGLDVVRYMRRLEQMQHIPIVLITGFGLIREVSLAAFELGVADIVMKPVDPLVLRTKVNYLYATHLRLLAMQQELKSLRAHLETEPHALEMDRWRMGQHPTEPPTPTGTAREA</sequence>
<dbReference type="RefSeq" id="WP_079250243.1">
    <property type="nucleotide sequence ID" value="NZ_CP015588.1"/>
</dbReference>
<dbReference type="OrthoDB" id="9812260at2"/>
<dbReference type="EMBL" id="CP065959">
    <property type="protein sequence ID" value="QQC87622.1"/>
    <property type="molecule type" value="Genomic_DNA"/>
</dbReference>
<feature type="modified residue" description="4-aspartylphosphate" evidence="2">
    <location>
        <position position="55"/>
    </location>
</feature>
<dbReference type="PANTHER" id="PTHR44591:SF3">
    <property type="entry name" value="RESPONSE REGULATORY DOMAIN-CONTAINING PROTEIN"/>
    <property type="match status" value="1"/>
</dbReference>
<dbReference type="SMART" id="SM00448">
    <property type="entry name" value="REC"/>
    <property type="match status" value="1"/>
</dbReference>
<evidence type="ECO:0000256" key="3">
    <source>
        <dbReference type="SAM" id="MobiDB-lite"/>
    </source>
</evidence>
<name>A0A4Q2GEV1_9ACTN</name>
<dbReference type="PANTHER" id="PTHR44591">
    <property type="entry name" value="STRESS RESPONSE REGULATOR PROTEIN 1"/>
    <property type="match status" value="1"/>
</dbReference>
<feature type="domain" description="Response regulatory" evidence="4">
    <location>
        <begin position="6"/>
        <end position="123"/>
    </location>
</feature>
<evidence type="ECO:0000259" key="4">
    <source>
        <dbReference type="PROSITE" id="PS50110"/>
    </source>
</evidence>
<dbReference type="Proteomes" id="UP000596130">
    <property type="component" value="Chromosome"/>
</dbReference>
<feature type="region of interest" description="Disordered" evidence="3">
    <location>
        <begin position="150"/>
        <end position="174"/>
    </location>
</feature>
<dbReference type="InterPro" id="IPR001789">
    <property type="entry name" value="Sig_transdc_resp-reg_receiver"/>
</dbReference>
<proteinExistence type="predicted"/>
<dbReference type="InterPro" id="IPR011006">
    <property type="entry name" value="CheY-like_superfamily"/>
</dbReference>
<dbReference type="Gene3D" id="3.40.50.2300">
    <property type="match status" value="1"/>
</dbReference>
<dbReference type="InterPro" id="IPR050595">
    <property type="entry name" value="Bact_response_regulator"/>
</dbReference>
<dbReference type="Pfam" id="PF00072">
    <property type="entry name" value="Response_reg"/>
    <property type="match status" value="1"/>
</dbReference>
<reference evidence="5 6" key="1">
    <citation type="submission" date="2020-12" db="EMBL/GenBank/DDBJ databases">
        <title>Identification and biosynthesis of polyene macrolides produced by Streptomyces alfalfae Men-myco-93-63.</title>
        <authorList>
            <person name="Liu D."/>
            <person name="Li Y."/>
            <person name="Liu L."/>
            <person name="Han X."/>
            <person name="Shen F."/>
        </authorList>
    </citation>
    <scope>NUCLEOTIDE SEQUENCE [LARGE SCALE GENOMIC DNA]</scope>
    <source>
        <strain evidence="5 6">Men-myco-93-63</strain>
    </source>
</reference>
<dbReference type="GO" id="GO:0000160">
    <property type="term" value="P:phosphorelay signal transduction system"/>
    <property type="evidence" value="ECO:0007669"/>
    <property type="project" value="InterPro"/>
</dbReference>
<evidence type="ECO:0000256" key="2">
    <source>
        <dbReference type="PROSITE-ProRule" id="PRU00169"/>
    </source>
</evidence>
<organism evidence="5 6">
    <name type="scientific">Streptomyces alfalfae</name>
    <dbReference type="NCBI Taxonomy" id="1642299"/>
    <lineage>
        <taxon>Bacteria</taxon>
        <taxon>Bacillati</taxon>
        <taxon>Actinomycetota</taxon>
        <taxon>Actinomycetes</taxon>
        <taxon>Kitasatosporales</taxon>
        <taxon>Streptomycetaceae</taxon>
        <taxon>Streptomyces</taxon>
    </lineage>
</organism>
<protein>
    <submittedName>
        <fullName evidence="5">Response regulator</fullName>
    </submittedName>
</protein>
<dbReference type="AlphaFoldDB" id="A0A4Q2GEV1"/>
<dbReference type="PROSITE" id="PS50110">
    <property type="entry name" value="RESPONSE_REGULATORY"/>
    <property type="match status" value="1"/>
</dbReference>
<accession>A0A4Q2GEV1</accession>
<keyword evidence="1 2" id="KW-0597">Phosphoprotein</keyword>
<dbReference type="CDD" id="cd00156">
    <property type="entry name" value="REC"/>
    <property type="match status" value="1"/>
</dbReference>
<evidence type="ECO:0000256" key="1">
    <source>
        <dbReference type="ARBA" id="ARBA00022553"/>
    </source>
</evidence>